<sequence>MAVRRPFASIDEHDETLIAQWNAAGEAGVADAASYDQVRTKLYRRRDLAACPLVADAA</sequence>
<accession>A0ABU0HE15</accession>
<name>A0ABU0HE15_9HYPH</name>
<gene>
    <name evidence="1" type="ORF">QO016_000045</name>
</gene>
<protein>
    <submittedName>
        <fullName evidence="1">Uncharacterized protein</fullName>
    </submittedName>
</protein>
<comment type="caution">
    <text evidence="1">The sequence shown here is derived from an EMBL/GenBank/DDBJ whole genome shotgun (WGS) entry which is preliminary data.</text>
</comment>
<dbReference type="RefSeq" id="WP_163006055.1">
    <property type="nucleotide sequence ID" value="NZ_BPQX01000011.1"/>
</dbReference>
<reference evidence="1 2" key="1">
    <citation type="submission" date="2023-07" db="EMBL/GenBank/DDBJ databases">
        <title>Genomic Encyclopedia of Type Strains, Phase IV (KMG-IV): sequencing the most valuable type-strain genomes for metagenomic binning, comparative biology and taxonomic classification.</title>
        <authorList>
            <person name="Goeker M."/>
        </authorList>
    </citation>
    <scope>NUCLEOTIDE SEQUENCE [LARGE SCALE GENOMIC DNA]</scope>
    <source>
        <strain evidence="1 2">DSM 19562</strain>
    </source>
</reference>
<evidence type="ECO:0000313" key="2">
    <source>
        <dbReference type="Proteomes" id="UP001236369"/>
    </source>
</evidence>
<evidence type="ECO:0000313" key="1">
    <source>
        <dbReference type="EMBL" id="MDQ0440568.1"/>
    </source>
</evidence>
<dbReference type="Proteomes" id="UP001236369">
    <property type="component" value="Unassembled WGS sequence"/>
</dbReference>
<proteinExistence type="predicted"/>
<dbReference type="EMBL" id="JAUSVV010000001">
    <property type="protein sequence ID" value="MDQ0440568.1"/>
    <property type="molecule type" value="Genomic_DNA"/>
</dbReference>
<organism evidence="1 2">
    <name type="scientific">Methylobacterium persicinum</name>
    <dbReference type="NCBI Taxonomy" id="374426"/>
    <lineage>
        <taxon>Bacteria</taxon>
        <taxon>Pseudomonadati</taxon>
        <taxon>Pseudomonadota</taxon>
        <taxon>Alphaproteobacteria</taxon>
        <taxon>Hyphomicrobiales</taxon>
        <taxon>Methylobacteriaceae</taxon>
        <taxon>Methylobacterium</taxon>
    </lineage>
</organism>
<keyword evidence="2" id="KW-1185">Reference proteome</keyword>